<reference evidence="3 4" key="1">
    <citation type="submission" date="2019-06" db="EMBL/GenBank/DDBJ databases">
        <authorList>
            <person name="Livingstone P."/>
            <person name="Whitworth D."/>
        </authorList>
    </citation>
    <scope>NUCLEOTIDE SEQUENCE [LARGE SCALE GENOMIC DNA]</scope>
    <source>
        <strain evidence="3 4">AM401</strain>
    </source>
</reference>
<dbReference type="OrthoDB" id="5469161at2"/>
<dbReference type="Gene3D" id="1.10.260.40">
    <property type="entry name" value="lambda repressor-like DNA-binding domains"/>
    <property type="match status" value="1"/>
</dbReference>
<feature type="domain" description="HTH cro/C1-type" evidence="2">
    <location>
        <begin position="28"/>
        <end position="82"/>
    </location>
</feature>
<dbReference type="PANTHER" id="PTHR46558">
    <property type="entry name" value="TRACRIPTIONAL REGULATORY PROTEIN-RELATED-RELATED"/>
    <property type="match status" value="1"/>
</dbReference>
<dbReference type="PANTHER" id="PTHR46558:SF4">
    <property type="entry name" value="DNA-BIDING PHAGE PROTEIN"/>
    <property type="match status" value="1"/>
</dbReference>
<evidence type="ECO:0000256" key="1">
    <source>
        <dbReference type="ARBA" id="ARBA00023125"/>
    </source>
</evidence>
<dbReference type="PROSITE" id="PS50943">
    <property type="entry name" value="HTH_CROC1"/>
    <property type="match status" value="1"/>
</dbReference>
<dbReference type="SUPFAM" id="SSF47413">
    <property type="entry name" value="lambda repressor-like DNA-binding domains"/>
    <property type="match status" value="1"/>
</dbReference>
<protein>
    <submittedName>
        <fullName evidence="3">Helix-turn-helix transcriptional regulator</fullName>
    </submittedName>
</protein>
<organism evidence="3 4">
    <name type="scientific">Myxococcus llanfairpwllgwyngyllgogerychwyrndrobwllllantysiliogogogochensis</name>
    <dbReference type="NCBI Taxonomy" id="2590453"/>
    <lineage>
        <taxon>Bacteria</taxon>
        <taxon>Pseudomonadati</taxon>
        <taxon>Myxococcota</taxon>
        <taxon>Myxococcia</taxon>
        <taxon>Myxococcales</taxon>
        <taxon>Cystobacterineae</taxon>
        <taxon>Myxococcaceae</taxon>
        <taxon>Myxococcus</taxon>
    </lineage>
</organism>
<gene>
    <name evidence="3" type="ORF">FJV41_39465</name>
</gene>
<dbReference type="Proteomes" id="UP000315369">
    <property type="component" value="Unassembled WGS sequence"/>
</dbReference>
<evidence type="ECO:0000313" key="4">
    <source>
        <dbReference type="Proteomes" id="UP000315369"/>
    </source>
</evidence>
<keyword evidence="1" id="KW-0238">DNA-binding</keyword>
<accession>A0A540WN59</accession>
<dbReference type="GO" id="GO:0003677">
    <property type="term" value="F:DNA binding"/>
    <property type="evidence" value="ECO:0007669"/>
    <property type="project" value="UniProtKB-KW"/>
</dbReference>
<dbReference type="EMBL" id="VIFM01000255">
    <property type="protein sequence ID" value="TQF10446.1"/>
    <property type="molecule type" value="Genomic_DNA"/>
</dbReference>
<keyword evidence="4" id="KW-1185">Reference proteome</keyword>
<evidence type="ECO:0000313" key="3">
    <source>
        <dbReference type="EMBL" id="TQF10446.1"/>
    </source>
</evidence>
<dbReference type="CDD" id="cd00093">
    <property type="entry name" value="HTH_XRE"/>
    <property type="match status" value="1"/>
</dbReference>
<name>A0A540WN59_9BACT</name>
<dbReference type="SMART" id="SM00530">
    <property type="entry name" value="HTH_XRE"/>
    <property type="match status" value="1"/>
</dbReference>
<comment type="caution">
    <text evidence="3">The sequence shown here is derived from an EMBL/GenBank/DDBJ whole genome shotgun (WGS) entry which is preliminary data.</text>
</comment>
<proteinExistence type="predicted"/>
<dbReference type="InterPro" id="IPR001387">
    <property type="entry name" value="Cro/C1-type_HTH"/>
</dbReference>
<dbReference type="InterPro" id="IPR010982">
    <property type="entry name" value="Lambda_DNA-bd_dom_sf"/>
</dbReference>
<evidence type="ECO:0000259" key="2">
    <source>
        <dbReference type="PROSITE" id="PS50943"/>
    </source>
</evidence>
<sequence length="124" mass="13562">MHIPPDVFALPPPKRRARPLPAVLGEALRAARLRAGLQQTEVAKLVSISRNAYSRLERGLMLPSVPTLFRLCTVVSTTPNELLGFPTALPPGMSATAKEALRRRVRLLDGRQSLALIHLLSAVR</sequence>
<dbReference type="AlphaFoldDB" id="A0A540WN59"/>
<dbReference type="Pfam" id="PF13560">
    <property type="entry name" value="HTH_31"/>
    <property type="match status" value="1"/>
</dbReference>